<sequence>MTLLPHLFRMLSLLASASWNLATEDPWGFAGKLAERIRQSNGPVLSLLPTEPLTRLAAAPTSKARQLIDTGHFTAGIQHVAELGSAASRSDIHLAKRTLERLEQLTTRPPTVTHISRSTDEHRVLHVLTNSKPFTQSGYTVRSHNVLTCQQEAGIQVEAVTRLAYPVLVGKFPTSATQVVDDIAYHRMLPWSYPAGLRKRDTLAVRDLVGRAHHFRATVLHTTTDYKNAVIVARAAAELDIPWVYEVRGELENTWLSRQPVDKQTEAEASEFYNLARSQEARYMQAADAVVALSEVSRDQLVERGVRPGKIHVIPNAVESDLVGRDFDRSAIRRELGLDPEVTLVGTVTSVVDYEGLEVLIRALKHLPHKVSALIVGDGTARPRLESLAHQLGLEQRVIFTGRQPQKSIWRWYAALNVFVVPRRDIPVTRTVTPLKPLTAQALGIPVVASDLPALREVTGGLARYVAPDDSEALAEALASLDPSGRKQEGNEEWLTGRTWAANGERYRMLYDSLVAR</sequence>
<evidence type="ECO:0000256" key="2">
    <source>
        <dbReference type="ARBA" id="ARBA00022679"/>
    </source>
</evidence>
<accession>S5SVY6</accession>
<dbReference type="EMBL" id="CP003924">
    <property type="protein sequence ID" value="AGS35384.1"/>
    <property type="molecule type" value="Genomic_DNA"/>
</dbReference>
<name>S5SVY6_9CORY</name>
<protein>
    <submittedName>
        <fullName evidence="5">Glycosyltransferase</fullName>
    </submittedName>
</protein>
<feature type="signal peptide" evidence="3">
    <location>
        <begin position="1"/>
        <end position="17"/>
    </location>
</feature>
<dbReference type="Proteomes" id="UP000015388">
    <property type="component" value="Chromosome"/>
</dbReference>
<proteinExistence type="predicted"/>
<keyword evidence="1" id="KW-0328">Glycosyltransferase</keyword>
<dbReference type="Pfam" id="PF13692">
    <property type="entry name" value="Glyco_trans_1_4"/>
    <property type="match status" value="1"/>
</dbReference>
<dbReference type="GO" id="GO:1901137">
    <property type="term" value="P:carbohydrate derivative biosynthetic process"/>
    <property type="evidence" value="ECO:0007669"/>
    <property type="project" value="UniProtKB-ARBA"/>
</dbReference>
<keyword evidence="3" id="KW-0732">Signal</keyword>
<dbReference type="GO" id="GO:1903509">
    <property type="term" value="P:liposaccharide metabolic process"/>
    <property type="evidence" value="ECO:0007669"/>
    <property type="project" value="UniProtKB-ARBA"/>
</dbReference>
<dbReference type="KEGG" id="cmd:B841_09560"/>
<dbReference type="InterPro" id="IPR050194">
    <property type="entry name" value="Glycosyltransferase_grp1"/>
</dbReference>
<dbReference type="PANTHER" id="PTHR45947:SF15">
    <property type="entry name" value="TEICHURONIC ACID BIOSYNTHESIS GLYCOSYLTRANSFERASE TUAC-RELATED"/>
    <property type="match status" value="1"/>
</dbReference>
<feature type="domain" description="Glycosyltransferase subfamily 4-like N-terminal" evidence="4">
    <location>
        <begin position="138"/>
        <end position="316"/>
    </location>
</feature>
<feature type="chain" id="PRO_5038521070" evidence="3">
    <location>
        <begin position="18"/>
        <end position="517"/>
    </location>
</feature>
<gene>
    <name evidence="5" type="ORF">B841_09560</name>
</gene>
<dbReference type="HOGENOM" id="CLU_009583_25_0_11"/>
<evidence type="ECO:0000313" key="5">
    <source>
        <dbReference type="EMBL" id="AGS35384.1"/>
    </source>
</evidence>
<dbReference type="SUPFAM" id="SSF53756">
    <property type="entry name" value="UDP-Glycosyltransferase/glycogen phosphorylase"/>
    <property type="match status" value="1"/>
</dbReference>
<dbReference type="PANTHER" id="PTHR45947">
    <property type="entry name" value="SULFOQUINOVOSYL TRANSFERASE SQD2"/>
    <property type="match status" value="1"/>
</dbReference>
<organism evidence="5 6">
    <name type="scientific">Corynebacterium maris DSM 45190</name>
    <dbReference type="NCBI Taxonomy" id="1224163"/>
    <lineage>
        <taxon>Bacteria</taxon>
        <taxon>Bacillati</taxon>
        <taxon>Actinomycetota</taxon>
        <taxon>Actinomycetes</taxon>
        <taxon>Mycobacteriales</taxon>
        <taxon>Corynebacteriaceae</taxon>
        <taxon>Corynebacterium</taxon>
    </lineage>
</organism>
<dbReference type="OrthoDB" id="509705at2"/>
<dbReference type="GO" id="GO:0016757">
    <property type="term" value="F:glycosyltransferase activity"/>
    <property type="evidence" value="ECO:0007669"/>
    <property type="project" value="UniProtKB-KW"/>
</dbReference>
<dbReference type="RefSeq" id="WP_020935317.1">
    <property type="nucleotide sequence ID" value="NC_021915.1"/>
</dbReference>
<evidence type="ECO:0000259" key="4">
    <source>
        <dbReference type="Pfam" id="PF13579"/>
    </source>
</evidence>
<evidence type="ECO:0000256" key="1">
    <source>
        <dbReference type="ARBA" id="ARBA00022676"/>
    </source>
</evidence>
<keyword evidence="6" id="KW-1185">Reference proteome</keyword>
<dbReference type="Pfam" id="PF13579">
    <property type="entry name" value="Glyco_trans_4_4"/>
    <property type="match status" value="1"/>
</dbReference>
<dbReference type="eggNOG" id="COG0438">
    <property type="taxonomic scope" value="Bacteria"/>
</dbReference>
<evidence type="ECO:0000313" key="6">
    <source>
        <dbReference type="Proteomes" id="UP000015388"/>
    </source>
</evidence>
<dbReference type="STRING" id="1224163.B841_09560"/>
<reference evidence="5 6" key="1">
    <citation type="submission" date="2012-11" db="EMBL/GenBank/DDBJ databases">
        <title>The complete genome sequence of Corynebacterium maris Coryn-1 (=DSM 45190).</title>
        <authorList>
            <person name="Schaffert L."/>
            <person name="Albersmeier A."/>
            <person name="Kalinowski J."/>
            <person name="Ruckert C."/>
        </authorList>
    </citation>
    <scope>NUCLEOTIDE SEQUENCE [LARGE SCALE GENOMIC DNA]</scope>
    <source>
        <strain evidence="6">Coryn-1</strain>
    </source>
</reference>
<dbReference type="InterPro" id="IPR028098">
    <property type="entry name" value="Glyco_trans_4-like_N"/>
</dbReference>
<dbReference type="PATRIC" id="fig|1224163.3.peg.1924"/>
<dbReference type="AlphaFoldDB" id="S5SVY6"/>
<evidence type="ECO:0000256" key="3">
    <source>
        <dbReference type="SAM" id="SignalP"/>
    </source>
</evidence>
<dbReference type="Gene3D" id="3.40.50.2000">
    <property type="entry name" value="Glycogen Phosphorylase B"/>
    <property type="match status" value="2"/>
</dbReference>
<keyword evidence="2 5" id="KW-0808">Transferase</keyword>